<dbReference type="AlphaFoldDB" id="F8C9J1"/>
<feature type="transmembrane region" description="Helical" evidence="1">
    <location>
        <begin position="1190"/>
        <end position="1207"/>
    </location>
</feature>
<dbReference type="Gene3D" id="2.60.40.10">
    <property type="entry name" value="Immunoglobulins"/>
    <property type="match status" value="3"/>
</dbReference>
<dbReference type="InterPro" id="IPR044016">
    <property type="entry name" value="Big_13"/>
</dbReference>
<keyword evidence="1" id="KW-1133">Transmembrane helix</keyword>
<feature type="domain" description="Bacterial Ig-like" evidence="2">
    <location>
        <begin position="1088"/>
        <end position="1166"/>
    </location>
</feature>
<sequence>MVIYALENGDLSGLEYGRGVVGPDGSFSLTLSRALATGSATTVVAVTEAQGLQGEPSTGRTFTVDSIPPDTSFAEGGVPASPSNLTEVEFTFESNEPDSTYLCQVASGSGTTAPTSGWEDCSNPYTEEDLANGATYTMWVKAVDAAGNEDPAPARYSWFVDRTPPETDFAPSGTPDLFSNVVNPVFRFTSEPNATFECILVASGSPPEPEEDDARWAACTNPYVAPPRTHGSSNTLWVRAKDLAGNVDDTPSRHSWSVDLTDPDTTLTAPLPAPVNSLESVTFTFTADEPNATFECSLNGAAFATCTSGSSFATPEDDAQYRLLVRARDTAGNVDPTPAAYSWRTDKERPDTELHATVGTLSNAPRAGFDFDSPDEDAVGFECILLSPMSAPMPDEEDDGWDSCSASYQTPELANNTTYRLWVRAVDAAGNVDDTPASHGWRVDLAPPDTTLTAPLPAPVNNLESVTFTFTADEPNATFECSLNGAAFASCTSGSSFATNEEEATFVLLVRAKDRAGNVDKTPARYDWRTDKERPDTELHATVGTLSNAPRAGFDFDSPDEDVVGFHCILVQAASTTVPDEDDSDWEDCSASYLTPELTTRTYTLWVRAVDTAENVDDSPARHEWTVDLVPPNTVITAKPVALTREQTAEFQFNSPDVDAVAFECSYDGAAFAPCTSPYTLPNADISIITEGEHTMLIRAVDAAGNRDETPANHNWRVVVEEVETEIVDGPAAVTRQTTASFEFTSNLSNVIYACQLDGEPREENCATSDDATKEYENLSEGAHTLRVWAREGAREDPSPEVFDWTIDLTGPVAPVVTSPSANGAYVNTRRPIFAGQAPESGTIIIRINGDIVGTLEEVVSTVGWTYTRPVDMADGTYELSVSLTDEVGNAGAQTVRTFTLDATKPETRLIVMPPSLTNQSSAVFQFESNEEGSTFECSLNGGTFAACSGANSHEVTVGDATHTFVVRAKDRAGNVADVQGTHTWRVDSLAPVTTIVEMPAEDTNVPQAAFRFESDEAPVSFECSIDGAAFDNCPSVYTWDGVPEGEHRVEVRARDEAGNVDATPATHVWRLDMTPPAVPVVSSPAPDAVVGSLTPTFQGSAEPGSEVLLYIDGLDFGSVRVEPSGQWRLTLTRAISEGDHVVSALAQDAAGNVGERSGETSFKVDPSINIVREVSSRGGGLSCAAGGQGSAPLMLLGWGALVLMAARRRRV</sequence>
<protein>
    <recommendedName>
        <fullName evidence="2">Bacterial Ig-like domain-containing protein</fullName>
    </recommendedName>
</protein>
<dbReference type="Pfam" id="PF19077">
    <property type="entry name" value="Big_13"/>
    <property type="match status" value="2"/>
</dbReference>
<accession>F8C9J1</accession>
<dbReference type="KEGG" id="mfu:LILAB_31945"/>
<name>F8C9J1_MYXFH</name>
<evidence type="ECO:0000256" key="1">
    <source>
        <dbReference type="SAM" id="Phobius"/>
    </source>
</evidence>
<proteinExistence type="predicted"/>
<dbReference type="PANTHER" id="PTHR34677">
    <property type="match status" value="1"/>
</dbReference>
<dbReference type="HOGENOM" id="CLU_269589_0_0_7"/>
<dbReference type="PANTHER" id="PTHR34677:SF3">
    <property type="entry name" value="BACTERIAL IG-LIKE DOMAIN-CONTAINING PROTEIN"/>
    <property type="match status" value="1"/>
</dbReference>
<dbReference type="EMBL" id="CP002830">
    <property type="protein sequence ID" value="AEI68270.1"/>
    <property type="molecule type" value="Genomic_DNA"/>
</dbReference>
<reference evidence="3 4" key="1">
    <citation type="journal article" date="2011" name="J. Bacteriol.">
        <title>Genome sequence of the halotolerant marine bacterium Myxococcus fulvus HW-1.</title>
        <authorList>
            <person name="Li Z.F."/>
            <person name="Li X."/>
            <person name="Liu H."/>
            <person name="Liu X."/>
            <person name="Han K."/>
            <person name="Wu Z.H."/>
            <person name="Hu W."/>
            <person name="Li F.F."/>
            <person name="Li Y.Z."/>
        </authorList>
    </citation>
    <scope>NUCLEOTIDE SEQUENCE [LARGE SCALE GENOMIC DNA]</scope>
    <source>
        <strain evidence="4">ATCC BAA-855 / HW-1</strain>
    </source>
</reference>
<keyword evidence="1" id="KW-0472">Membrane</keyword>
<feature type="domain" description="Bacterial Ig-like" evidence="2">
    <location>
        <begin position="823"/>
        <end position="902"/>
    </location>
</feature>
<dbReference type="NCBIfam" id="NF033510">
    <property type="entry name" value="Ca_tandemer"/>
    <property type="match status" value="1"/>
</dbReference>
<dbReference type="Proteomes" id="UP000000488">
    <property type="component" value="Chromosome"/>
</dbReference>
<evidence type="ECO:0000313" key="3">
    <source>
        <dbReference type="EMBL" id="AEI68270.1"/>
    </source>
</evidence>
<organism evidence="3 4">
    <name type="scientific">Myxococcus fulvus (strain ATCC BAA-855 / HW-1)</name>
    <dbReference type="NCBI Taxonomy" id="483219"/>
    <lineage>
        <taxon>Bacteria</taxon>
        <taxon>Pseudomonadati</taxon>
        <taxon>Myxococcota</taxon>
        <taxon>Myxococcia</taxon>
        <taxon>Myxococcales</taxon>
        <taxon>Cystobacterineae</taxon>
        <taxon>Myxococcaceae</taxon>
        <taxon>Myxococcus</taxon>
    </lineage>
</organism>
<gene>
    <name evidence="3" type="ordered locus">LILAB_31945</name>
</gene>
<evidence type="ECO:0000259" key="2">
    <source>
        <dbReference type="Pfam" id="PF19077"/>
    </source>
</evidence>
<evidence type="ECO:0000313" key="4">
    <source>
        <dbReference type="Proteomes" id="UP000000488"/>
    </source>
</evidence>
<dbReference type="InterPro" id="IPR013783">
    <property type="entry name" value="Ig-like_fold"/>
</dbReference>
<dbReference type="STRING" id="483219.LILAB_31945"/>
<keyword evidence="1" id="KW-0812">Transmembrane</keyword>
<dbReference type="eggNOG" id="COG2885">
    <property type="taxonomic scope" value="Bacteria"/>
</dbReference>